<evidence type="ECO:0000313" key="2">
    <source>
        <dbReference type="Proteomes" id="UP001592582"/>
    </source>
</evidence>
<reference evidence="1 2" key="1">
    <citation type="submission" date="2024-09" db="EMBL/GenBank/DDBJ databases">
        <authorList>
            <person name="Lee S.D."/>
        </authorList>
    </citation>
    <scope>NUCLEOTIDE SEQUENCE [LARGE SCALE GENOMIC DNA]</scope>
    <source>
        <strain evidence="1 2">N1-1</strain>
    </source>
</reference>
<dbReference type="Pfam" id="PF02467">
    <property type="entry name" value="Whib"/>
    <property type="match status" value="1"/>
</dbReference>
<dbReference type="InterPro" id="IPR034768">
    <property type="entry name" value="4FE4S_WBL"/>
</dbReference>
<evidence type="ECO:0000313" key="1">
    <source>
        <dbReference type="EMBL" id="MFC1411288.1"/>
    </source>
</evidence>
<dbReference type="EMBL" id="JBHEZX010000007">
    <property type="protein sequence ID" value="MFC1411288.1"/>
    <property type="molecule type" value="Genomic_DNA"/>
</dbReference>
<accession>A0ABV6VC41</accession>
<comment type="caution">
    <text evidence="1">The sequence shown here is derived from an EMBL/GenBank/DDBJ whole genome shotgun (WGS) entry which is preliminary data.</text>
</comment>
<organism evidence="1 2">
    <name type="scientific">Streptacidiphilus alkalitolerans</name>
    <dbReference type="NCBI Taxonomy" id="3342712"/>
    <lineage>
        <taxon>Bacteria</taxon>
        <taxon>Bacillati</taxon>
        <taxon>Actinomycetota</taxon>
        <taxon>Actinomycetes</taxon>
        <taxon>Kitasatosporales</taxon>
        <taxon>Streptomycetaceae</taxon>
        <taxon>Streptacidiphilus</taxon>
    </lineage>
</organism>
<dbReference type="PANTHER" id="PTHR38839:SF5">
    <property type="entry name" value="TRANSCRIPTIONAL REGULATOR WHID"/>
    <property type="match status" value="1"/>
</dbReference>
<dbReference type="PANTHER" id="PTHR38839">
    <property type="entry name" value="TRANSCRIPTIONAL REGULATOR WHID-RELATED"/>
    <property type="match status" value="1"/>
</dbReference>
<dbReference type="InterPro" id="IPR003482">
    <property type="entry name" value="Whib"/>
</dbReference>
<keyword evidence="2" id="KW-1185">Reference proteome</keyword>
<sequence length="102" mass="11655">MTDTYRLPGPFLHEWGWQVRGACREADSRIFFHPAGERGEAREKREQAAKRVCAGCPVLLACRRYALEAEEPYGVWGGLTEDERLARNGGTRQHRRRRSLAG</sequence>
<protein>
    <submittedName>
        <fullName evidence="1">WhiB family transcriptional regulator</fullName>
    </submittedName>
</protein>
<gene>
    <name evidence="1" type="ORF">ACEZDG_18655</name>
</gene>
<dbReference type="PROSITE" id="PS51674">
    <property type="entry name" value="4FE4S_WBL"/>
    <property type="match status" value="1"/>
</dbReference>
<name>A0ABV6VC41_9ACTN</name>
<dbReference type="Proteomes" id="UP001592582">
    <property type="component" value="Unassembled WGS sequence"/>
</dbReference>
<dbReference type="HAMAP" id="MF_01479">
    <property type="entry name" value="WhiB"/>
    <property type="match status" value="1"/>
</dbReference>
<proteinExistence type="inferred from homology"/>